<evidence type="ECO:0000313" key="3">
    <source>
        <dbReference type="Proteomes" id="UP000031523"/>
    </source>
</evidence>
<dbReference type="Pfam" id="PF05762">
    <property type="entry name" value="VWA_CoxE"/>
    <property type="match status" value="1"/>
</dbReference>
<organism evidence="2 3">
    <name type="scientific">Streptomyces albus (strain ATCC 21838 / DSM 41398 / FERM P-419 / JCM 4703 / NBRC 107858)</name>
    <dbReference type="NCBI Taxonomy" id="1081613"/>
    <lineage>
        <taxon>Bacteria</taxon>
        <taxon>Bacillati</taxon>
        <taxon>Actinomycetota</taxon>
        <taxon>Actinomycetes</taxon>
        <taxon>Kitasatosporales</taxon>
        <taxon>Streptomycetaceae</taxon>
        <taxon>Streptomyces</taxon>
    </lineage>
</organism>
<feature type="region of interest" description="Disordered" evidence="1">
    <location>
        <begin position="102"/>
        <end position="133"/>
    </location>
</feature>
<dbReference type="SUPFAM" id="SSF53300">
    <property type="entry name" value="vWA-like"/>
    <property type="match status" value="1"/>
</dbReference>
<dbReference type="PIRSF" id="PIRSF010256">
    <property type="entry name" value="CoxE_vWa"/>
    <property type="match status" value="1"/>
</dbReference>
<dbReference type="InterPro" id="IPR011195">
    <property type="entry name" value="UCP010256"/>
</dbReference>
<gene>
    <name evidence="2" type="ORF">SLNWT_3439</name>
</gene>
<keyword evidence="3" id="KW-1185">Reference proteome</keyword>
<accession>A0A0B5EX77</accession>
<dbReference type="AlphaFoldDB" id="A0A0B5EX77"/>
<feature type="compositionally biased region" description="Basic and acidic residues" evidence="1">
    <location>
        <begin position="119"/>
        <end position="133"/>
    </location>
</feature>
<proteinExistence type="predicted"/>
<dbReference type="PANTHER" id="PTHR39338">
    <property type="entry name" value="BLL5662 PROTEIN-RELATED"/>
    <property type="match status" value="1"/>
</dbReference>
<sequence>MDPVDPAAQGAARGADGAGDRRAEGLAERLTGFVGALRGHGFLVGPGESAQAAEVLALLGLTDRERMRAGLAAVLLSGERQRSVYDAVFDLYFPLGVGAPTGRREEEAEPASAADSAADDSRTEPPVRSAAEERARLAALRERLAEALAAGDQAGLARLAREAVDGFGRYGGGSTGSDGWSSHQTLGRLQPETLLARVLTAIRSARAAGTSGARDGGEGTGALAGDLAGQDFTARLEADEIRRLIESFRGEVRAEARRRVAERQGRQRMARRVISGSVDEADFRLSDAKRRAELRRAVQPLARKLATRLAARRRRAARGTVDLRRSLRRSLSTGGVPLDLAYRRRRPSRPEIVLLCDVSGSVAGFAHFTMLLVKAMREQFGKVRVFAFVNRTDEVTRLVAETDDAEELGTRIFEEAQVTGYHGSSDYGSALGEFTTRYLRELTPRTSVLILGDARTNNADPNRPALAVLAEHVRRVHWLNPEPVSLWGTGDSAALRYAELVDMHSCRNIRQLEALAARLLPV</sequence>
<feature type="region of interest" description="Disordered" evidence="1">
    <location>
        <begin position="1"/>
        <end position="21"/>
    </location>
</feature>
<name>A0A0B5EX77_STRA4</name>
<evidence type="ECO:0000313" key="2">
    <source>
        <dbReference type="EMBL" id="AJE83815.1"/>
    </source>
</evidence>
<protein>
    <submittedName>
        <fullName evidence="2">VWA domain containing CoxE-like protein</fullName>
    </submittedName>
</protein>
<dbReference type="EMBL" id="CP010519">
    <property type="protein sequence ID" value="AJE83815.1"/>
    <property type="molecule type" value="Genomic_DNA"/>
</dbReference>
<evidence type="ECO:0000256" key="1">
    <source>
        <dbReference type="SAM" id="MobiDB-lite"/>
    </source>
</evidence>
<reference evidence="2 3" key="1">
    <citation type="submission" date="2015-01" db="EMBL/GenBank/DDBJ databases">
        <title>Enhanced salinomycin production by adjusting the supply of polyketide extender units in Streptomyce albus DSM 41398.</title>
        <authorList>
            <person name="Lu C."/>
        </authorList>
    </citation>
    <scope>NUCLEOTIDE SEQUENCE [LARGE SCALE GENOMIC DNA]</scope>
    <source>
        <strain evidence="3">ATCC 21838 / DSM 41398 / FERM P-419 / JCM 4703 / NBRC 107858</strain>
    </source>
</reference>
<dbReference type="PANTHER" id="PTHR39338:SF5">
    <property type="entry name" value="BLR6139 PROTEIN"/>
    <property type="match status" value="1"/>
</dbReference>
<dbReference type="InterPro" id="IPR008912">
    <property type="entry name" value="Uncharacterised_CoxE"/>
</dbReference>
<dbReference type="Proteomes" id="UP000031523">
    <property type="component" value="Chromosome"/>
</dbReference>
<dbReference type="InterPro" id="IPR036465">
    <property type="entry name" value="vWFA_dom_sf"/>
</dbReference>
<dbReference type="KEGG" id="sals:SLNWT_3439"/>